<evidence type="ECO:0000313" key="2">
    <source>
        <dbReference type="Proteomes" id="UP000223749"/>
    </source>
</evidence>
<evidence type="ECO:0000313" key="1">
    <source>
        <dbReference type="EMBL" id="ATP58657.1"/>
    </source>
</evidence>
<protein>
    <submittedName>
        <fullName evidence="1">Uncharacterized protein</fullName>
    </submittedName>
</protein>
<proteinExistence type="predicted"/>
<organism evidence="1 2">
    <name type="scientific">Pedobacter ginsengisoli</name>
    <dbReference type="NCBI Taxonomy" id="363852"/>
    <lineage>
        <taxon>Bacteria</taxon>
        <taxon>Pseudomonadati</taxon>
        <taxon>Bacteroidota</taxon>
        <taxon>Sphingobacteriia</taxon>
        <taxon>Sphingobacteriales</taxon>
        <taxon>Sphingobacteriaceae</taxon>
        <taxon>Pedobacter</taxon>
    </lineage>
</organism>
<gene>
    <name evidence="1" type="ORF">CPT03_20410</name>
</gene>
<dbReference type="RefSeq" id="WP_099440552.1">
    <property type="nucleotide sequence ID" value="NZ_CP024091.1"/>
</dbReference>
<accession>A0A2D1UAM2</accession>
<dbReference type="KEGG" id="pgs:CPT03_20410"/>
<dbReference type="OrthoDB" id="712917at2"/>
<dbReference type="EMBL" id="CP024091">
    <property type="protein sequence ID" value="ATP58657.1"/>
    <property type="molecule type" value="Genomic_DNA"/>
</dbReference>
<dbReference type="AlphaFoldDB" id="A0A2D1UAM2"/>
<reference evidence="1 2" key="1">
    <citation type="submission" date="2017-10" db="EMBL/GenBank/DDBJ databases">
        <title>Whole genome of Pedobacter ginsengisoli T01R-27 isolated from tomato rhizosphere.</title>
        <authorList>
            <person name="Weon H.-Y."/>
            <person name="Lee S.A."/>
            <person name="Sang M.K."/>
            <person name="Song J."/>
        </authorList>
    </citation>
    <scope>NUCLEOTIDE SEQUENCE [LARGE SCALE GENOMIC DNA]</scope>
    <source>
        <strain evidence="1 2">T01R-27</strain>
    </source>
</reference>
<name>A0A2D1UAM2_9SPHI</name>
<dbReference type="Proteomes" id="UP000223749">
    <property type="component" value="Chromosome"/>
</dbReference>
<keyword evidence="2" id="KW-1185">Reference proteome</keyword>
<sequence>MKRSKKATNHIFIKAYTRSNFSTVEFAILKISPKWFELANQRLEAIRDFKEGVCLNNHSFWHSPLNFYKNPVGKKLPDKILPKYEDWAFITLDPEEENTFPLVETGYGPHEFIITKNGIAHFKAHGRYIGEVFLTEEFNLYKLIAKALSFVE</sequence>